<protein>
    <recommendedName>
        <fullName evidence="3">Lipoprotein</fullName>
    </recommendedName>
</protein>
<keyword evidence="2" id="KW-1185">Reference proteome</keyword>
<dbReference type="PROSITE" id="PS51257">
    <property type="entry name" value="PROKAR_LIPOPROTEIN"/>
    <property type="match status" value="1"/>
</dbReference>
<name>A0ABS3Z2J4_9BACT</name>
<organism evidence="1 2">
    <name type="scientific">Niastella soli</name>
    <dbReference type="NCBI Taxonomy" id="2821487"/>
    <lineage>
        <taxon>Bacteria</taxon>
        <taxon>Pseudomonadati</taxon>
        <taxon>Bacteroidota</taxon>
        <taxon>Chitinophagia</taxon>
        <taxon>Chitinophagales</taxon>
        <taxon>Chitinophagaceae</taxon>
        <taxon>Niastella</taxon>
    </lineage>
</organism>
<evidence type="ECO:0000313" key="2">
    <source>
        <dbReference type="Proteomes" id="UP000677244"/>
    </source>
</evidence>
<dbReference type="EMBL" id="JAGHKO010000013">
    <property type="protein sequence ID" value="MBO9204379.1"/>
    <property type="molecule type" value="Genomic_DNA"/>
</dbReference>
<reference evidence="1 2" key="1">
    <citation type="submission" date="2021-03" db="EMBL/GenBank/DDBJ databases">
        <title>Assistant Professor.</title>
        <authorList>
            <person name="Huq M.A."/>
        </authorList>
    </citation>
    <scope>NUCLEOTIDE SEQUENCE [LARGE SCALE GENOMIC DNA]</scope>
    <source>
        <strain evidence="1 2">MAH-29</strain>
    </source>
</reference>
<dbReference type="RefSeq" id="WP_209142908.1">
    <property type="nucleotide sequence ID" value="NZ_JAGHKO010000013.1"/>
</dbReference>
<accession>A0ABS3Z2J4</accession>
<evidence type="ECO:0008006" key="3">
    <source>
        <dbReference type="Google" id="ProtNLM"/>
    </source>
</evidence>
<evidence type="ECO:0000313" key="1">
    <source>
        <dbReference type="EMBL" id="MBO9204379.1"/>
    </source>
</evidence>
<sequence length="170" mass="19373">MRSMLNNSLLIAVLLLIFGLSFYSCKTKVEAESGTVHPINPGEITPGPVVNDTLSAVQLKKIKKIQRVFEEVEPSTLEETINDFKQDKAPEKEIASWYAMAKVYEKFTLKHKHLDINKKTEAYRLILMRSQENEANALAEIGLKYLTHKEVAEIFGYYNVEAKPITVEKK</sequence>
<comment type="caution">
    <text evidence="1">The sequence shown here is derived from an EMBL/GenBank/DDBJ whole genome shotgun (WGS) entry which is preliminary data.</text>
</comment>
<dbReference type="Proteomes" id="UP000677244">
    <property type="component" value="Unassembled WGS sequence"/>
</dbReference>
<gene>
    <name evidence="1" type="ORF">J7I42_29090</name>
</gene>
<proteinExistence type="predicted"/>